<proteinExistence type="predicted"/>
<evidence type="ECO:0000313" key="2">
    <source>
        <dbReference type="Proteomes" id="UP000242715"/>
    </source>
</evidence>
<name>A0A2Z6M2F9_TRISU</name>
<evidence type="ECO:0000313" key="1">
    <source>
        <dbReference type="EMBL" id="GAU26764.1"/>
    </source>
</evidence>
<protein>
    <submittedName>
        <fullName evidence="1">Uncharacterized protein</fullName>
    </submittedName>
</protein>
<reference evidence="2" key="1">
    <citation type="journal article" date="2017" name="Front. Plant Sci.">
        <title>Climate Clever Clovers: New Paradigm to Reduce the Environmental Footprint of Ruminants by Breeding Low Methanogenic Forages Utilizing Haplotype Variation.</title>
        <authorList>
            <person name="Kaur P."/>
            <person name="Appels R."/>
            <person name="Bayer P.E."/>
            <person name="Keeble-Gagnere G."/>
            <person name="Wang J."/>
            <person name="Hirakawa H."/>
            <person name="Shirasawa K."/>
            <person name="Vercoe P."/>
            <person name="Stefanova K."/>
            <person name="Durmic Z."/>
            <person name="Nichols P."/>
            <person name="Revell C."/>
            <person name="Isobe S.N."/>
            <person name="Edwards D."/>
            <person name="Erskine W."/>
        </authorList>
    </citation>
    <scope>NUCLEOTIDE SEQUENCE [LARGE SCALE GENOMIC DNA]</scope>
    <source>
        <strain evidence="2">cv. Daliak</strain>
    </source>
</reference>
<gene>
    <name evidence="1" type="ORF">TSUD_317620</name>
</gene>
<dbReference type="OrthoDB" id="10428076at2759"/>
<dbReference type="AlphaFoldDB" id="A0A2Z6M2F9"/>
<accession>A0A2Z6M2F9</accession>
<organism evidence="1 2">
    <name type="scientific">Trifolium subterraneum</name>
    <name type="common">Subterranean clover</name>
    <dbReference type="NCBI Taxonomy" id="3900"/>
    <lineage>
        <taxon>Eukaryota</taxon>
        <taxon>Viridiplantae</taxon>
        <taxon>Streptophyta</taxon>
        <taxon>Embryophyta</taxon>
        <taxon>Tracheophyta</taxon>
        <taxon>Spermatophyta</taxon>
        <taxon>Magnoliopsida</taxon>
        <taxon>eudicotyledons</taxon>
        <taxon>Gunneridae</taxon>
        <taxon>Pentapetalae</taxon>
        <taxon>rosids</taxon>
        <taxon>fabids</taxon>
        <taxon>Fabales</taxon>
        <taxon>Fabaceae</taxon>
        <taxon>Papilionoideae</taxon>
        <taxon>50 kb inversion clade</taxon>
        <taxon>NPAAA clade</taxon>
        <taxon>Hologalegina</taxon>
        <taxon>IRL clade</taxon>
        <taxon>Trifolieae</taxon>
        <taxon>Trifolium</taxon>
    </lineage>
</organism>
<keyword evidence="2" id="KW-1185">Reference proteome</keyword>
<dbReference type="Proteomes" id="UP000242715">
    <property type="component" value="Unassembled WGS sequence"/>
</dbReference>
<sequence>MFDDLCPIESRFDAPVKKFEHQSLKAYTSLKKRMSNWQKSFDLILTTEESNANPIYKRKLVELYETEYSRQTYVLAGQDGPERLIVSSKHPSKFQPIKVKPTNQSLAIQRFKTCRQINMTTSGDLESMMMDIGEGVGFIKDFICC</sequence>
<dbReference type="EMBL" id="DF973341">
    <property type="protein sequence ID" value="GAU26764.1"/>
    <property type="molecule type" value="Genomic_DNA"/>
</dbReference>